<evidence type="ECO:0000313" key="3">
    <source>
        <dbReference type="Proteomes" id="UP000031036"/>
    </source>
</evidence>
<keyword evidence="3" id="KW-1185">Reference proteome</keyword>
<protein>
    <submittedName>
        <fullName evidence="2">Uncharacterized protein</fullName>
    </submittedName>
</protein>
<dbReference type="OrthoDB" id="5832102at2759"/>
<name>A0A0B2VCW1_TOXCA</name>
<accession>A0A0B2VCW1</accession>
<dbReference type="EMBL" id="JPKZ01002014">
    <property type="protein sequence ID" value="KHN78830.1"/>
    <property type="molecule type" value="Genomic_DNA"/>
</dbReference>
<reference evidence="2 3" key="1">
    <citation type="submission" date="2014-11" db="EMBL/GenBank/DDBJ databases">
        <title>Genetic blueprint of the zoonotic pathogen Toxocara canis.</title>
        <authorList>
            <person name="Zhu X.-Q."/>
            <person name="Korhonen P.K."/>
            <person name="Cai H."/>
            <person name="Young N.D."/>
            <person name="Nejsum P."/>
            <person name="von Samson-Himmelstjerna G."/>
            <person name="Boag P.R."/>
            <person name="Tan P."/>
            <person name="Li Q."/>
            <person name="Min J."/>
            <person name="Yang Y."/>
            <person name="Wang X."/>
            <person name="Fang X."/>
            <person name="Hall R.S."/>
            <person name="Hofmann A."/>
            <person name="Sternberg P.W."/>
            <person name="Jex A.R."/>
            <person name="Gasser R.B."/>
        </authorList>
    </citation>
    <scope>NUCLEOTIDE SEQUENCE [LARGE SCALE GENOMIC DNA]</scope>
    <source>
        <strain evidence="2">PN_DK_2014</strain>
    </source>
</reference>
<evidence type="ECO:0000313" key="2">
    <source>
        <dbReference type="EMBL" id="KHN78830.1"/>
    </source>
</evidence>
<sequence>MPSPSGPGRALPVENFLKRRLLTIFELMMPSADSSVGSSDSKMEEQFSHHHGARRRHFEVGDAIYAKDYRGPKSTWMFSITVRKMAARLTPCVAENSFGRGK</sequence>
<dbReference type="AlphaFoldDB" id="A0A0B2VCW1"/>
<gene>
    <name evidence="2" type="ORF">Tcan_00480</name>
</gene>
<proteinExistence type="predicted"/>
<organism evidence="2 3">
    <name type="scientific">Toxocara canis</name>
    <name type="common">Canine roundworm</name>
    <dbReference type="NCBI Taxonomy" id="6265"/>
    <lineage>
        <taxon>Eukaryota</taxon>
        <taxon>Metazoa</taxon>
        <taxon>Ecdysozoa</taxon>
        <taxon>Nematoda</taxon>
        <taxon>Chromadorea</taxon>
        <taxon>Rhabditida</taxon>
        <taxon>Spirurina</taxon>
        <taxon>Ascaridomorpha</taxon>
        <taxon>Ascaridoidea</taxon>
        <taxon>Toxocaridae</taxon>
        <taxon>Toxocara</taxon>
    </lineage>
</organism>
<feature type="region of interest" description="Disordered" evidence="1">
    <location>
        <begin position="33"/>
        <end position="54"/>
    </location>
</feature>
<dbReference type="Proteomes" id="UP000031036">
    <property type="component" value="Unassembled WGS sequence"/>
</dbReference>
<comment type="caution">
    <text evidence="2">The sequence shown here is derived from an EMBL/GenBank/DDBJ whole genome shotgun (WGS) entry which is preliminary data.</text>
</comment>
<feature type="non-terminal residue" evidence="2">
    <location>
        <position position="102"/>
    </location>
</feature>
<evidence type="ECO:0000256" key="1">
    <source>
        <dbReference type="SAM" id="MobiDB-lite"/>
    </source>
</evidence>